<organism evidence="8 9">
    <name type="scientific">Thyridium curvatum</name>
    <dbReference type="NCBI Taxonomy" id="1093900"/>
    <lineage>
        <taxon>Eukaryota</taxon>
        <taxon>Fungi</taxon>
        <taxon>Dikarya</taxon>
        <taxon>Ascomycota</taxon>
        <taxon>Pezizomycotina</taxon>
        <taxon>Sordariomycetes</taxon>
        <taxon>Sordariomycetidae</taxon>
        <taxon>Thyridiales</taxon>
        <taxon>Thyridiaceae</taxon>
        <taxon>Thyridium</taxon>
    </lineage>
</organism>
<dbReference type="SMART" id="SM00906">
    <property type="entry name" value="Fungal_trans"/>
    <property type="match status" value="1"/>
</dbReference>
<proteinExistence type="predicted"/>
<dbReference type="EMBL" id="SKBQ01000020">
    <property type="protein sequence ID" value="TPX15553.1"/>
    <property type="molecule type" value="Genomic_DNA"/>
</dbReference>
<comment type="caution">
    <text evidence="8">The sequence shown here is derived from an EMBL/GenBank/DDBJ whole genome shotgun (WGS) entry which is preliminary data.</text>
</comment>
<dbReference type="GeneID" id="41971698"/>
<dbReference type="Proteomes" id="UP000319257">
    <property type="component" value="Unassembled WGS sequence"/>
</dbReference>
<evidence type="ECO:0000313" key="8">
    <source>
        <dbReference type="EMBL" id="TPX15553.1"/>
    </source>
</evidence>
<dbReference type="InParanoid" id="A0A507B783"/>
<gene>
    <name evidence="8" type="ORF">E0L32_004251</name>
</gene>
<evidence type="ECO:0000256" key="6">
    <source>
        <dbReference type="SAM" id="MobiDB-lite"/>
    </source>
</evidence>
<dbReference type="STRING" id="1093900.A0A507B783"/>
<dbReference type="GO" id="GO:0008270">
    <property type="term" value="F:zinc ion binding"/>
    <property type="evidence" value="ECO:0007669"/>
    <property type="project" value="InterPro"/>
</dbReference>
<dbReference type="GO" id="GO:0006351">
    <property type="term" value="P:DNA-templated transcription"/>
    <property type="evidence" value="ECO:0007669"/>
    <property type="project" value="InterPro"/>
</dbReference>
<feature type="region of interest" description="Disordered" evidence="6">
    <location>
        <begin position="510"/>
        <end position="628"/>
    </location>
</feature>
<dbReference type="Pfam" id="PF04082">
    <property type="entry name" value="Fungal_trans"/>
    <property type="match status" value="1"/>
</dbReference>
<feature type="compositionally biased region" description="Basic and acidic residues" evidence="6">
    <location>
        <begin position="597"/>
        <end position="619"/>
    </location>
</feature>
<dbReference type="GO" id="GO:0000981">
    <property type="term" value="F:DNA-binding transcription factor activity, RNA polymerase II-specific"/>
    <property type="evidence" value="ECO:0007669"/>
    <property type="project" value="InterPro"/>
</dbReference>
<reference evidence="8 9" key="1">
    <citation type="submission" date="2019-06" db="EMBL/GenBank/DDBJ databases">
        <title>Draft genome sequence of the filamentous fungus Phialemoniopsis curvata isolated from diesel fuel.</title>
        <authorList>
            <person name="Varaljay V.A."/>
            <person name="Lyon W.J."/>
            <person name="Crouch A.L."/>
            <person name="Drake C.E."/>
            <person name="Hollomon J.M."/>
            <person name="Nadeau L.J."/>
            <person name="Nunn H.S."/>
            <person name="Stevenson B.S."/>
            <person name="Bojanowski C.L."/>
            <person name="Crookes-Goodson W.J."/>
        </authorList>
    </citation>
    <scope>NUCLEOTIDE SEQUENCE [LARGE SCALE GENOMIC DNA]</scope>
    <source>
        <strain evidence="8 9">D216</strain>
    </source>
</reference>
<dbReference type="InterPro" id="IPR050815">
    <property type="entry name" value="TF_fung"/>
</dbReference>
<dbReference type="PANTHER" id="PTHR47338:SF7">
    <property type="entry name" value="ZN(II)2CYS6 TRANSCRIPTION FACTOR (EUROFUNG)"/>
    <property type="match status" value="1"/>
</dbReference>
<feature type="compositionally biased region" description="Polar residues" evidence="6">
    <location>
        <begin position="706"/>
        <end position="716"/>
    </location>
</feature>
<evidence type="ECO:0000256" key="3">
    <source>
        <dbReference type="ARBA" id="ARBA00023015"/>
    </source>
</evidence>
<accession>A0A507B783</accession>
<feature type="compositionally biased region" description="Polar residues" evidence="6">
    <location>
        <begin position="517"/>
        <end position="528"/>
    </location>
</feature>
<protein>
    <recommendedName>
        <fullName evidence="7">Xylanolytic transcriptional activator regulatory domain-containing protein</fullName>
    </recommendedName>
</protein>
<evidence type="ECO:0000256" key="4">
    <source>
        <dbReference type="ARBA" id="ARBA00023163"/>
    </source>
</evidence>
<keyword evidence="3" id="KW-0805">Transcription regulation</keyword>
<feature type="region of interest" description="Disordered" evidence="6">
    <location>
        <begin position="664"/>
        <end position="716"/>
    </location>
</feature>
<evidence type="ECO:0000256" key="1">
    <source>
        <dbReference type="ARBA" id="ARBA00004123"/>
    </source>
</evidence>
<keyword evidence="2" id="KW-0479">Metal-binding</keyword>
<feature type="domain" description="Xylanolytic transcriptional activator regulatory" evidence="7">
    <location>
        <begin position="148"/>
        <end position="218"/>
    </location>
</feature>
<comment type="subcellular location">
    <subcellularLocation>
        <location evidence="1">Nucleus</location>
    </subcellularLocation>
</comment>
<evidence type="ECO:0000313" key="9">
    <source>
        <dbReference type="Proteomes" id="UP000319257"/>
    </source>
</evidence>
<evidence type="ECO:0000259" key="7">
    <source>
        <dbReference type="SMART" id="SM00906"/>
    </source>
</evidence>
<dbReference type="CDD" id="cd12148">
    <property type="entry name" value="fungal_TF_MHR"/>
    <property type="match status" value="1"/>
</dbReference>
<name>A0A507B783_9PEZI</name>
<dbReference type="RefSeq" id="XP_030997264.1">
    <property type="nucleotide sequence ID" value="XM_031138641.1"/>
</dbReference>
<dbReference type="OrthoDB" id="4685598at2759"/>
<keyword evidence="9" id="KW-1185">Reference proteome</keyword>
<keyword evidence="5" id="KW-0539">Nucleus</keyword>
<evidence type="ECO:0000256" key="2">
    <source>
        <dbReference type="ARBA" id="ARBA00022723"/>
    </source>
</evidence>
<dbReference type="GO" id="GO:0005634">
    <property type="term" value="C:nucleus"/>
    <property type="evidence" value="ECO:0007669"/>
    <property type="project" value="UniProtKB-SubCell"/>
</dbReference>
<evidence type="ECO:0000256" key="5">
    <source>
        <dbReference type="ARBA" id="ARBA00023242"/>
    </source>
</evidence>
<dbReference type="AlphaFoldDB" id="A0A507B783"/>
<dbReference type="InterPro" id="IPR007219">
    <property type="entry name" value="XnlR_reg_dom"/>
</dbReference>
<feature type="region of interest" description="Disordered" evidence="6">
    <location>
        <begin position="1"/>
        <end position="30"/>
    </location>
</feature>
<sequence length="716" mass="79425">MDSTPDFTMTTTVHSIPTPASSTAHTESPMNDGLMTENSLFQKDFVLRHVDAYFDYLYPLPGYGFLHPATTYKQIQEGTFSPMLATVLCSITAVLVNPGADSLALARRCYEQAEFYALRNLSKLEVHTLHLLAFCIIFNWIDYQWSKCWMLHASAARLVKALQLNWEDDGPFVNRESNRRLAWLIFILDRFLAGGFDDHIELPETRMYLRLPCSDRSFKRGESVVMETLEEKPMALRKESDPSMYAFQIRLMSIRHSILKMAKGLLPGQRRHPLAAAQEPHQVIEKIMDLQAQLSRLEDSLPACYKRTDANMTRHFGTPDWAGYVMLVGSFLCEALFWMQRLTGILEQQTWICQLHIDLYRFTLPGIREQAGPELLRSLPKAFVEYTRNEAIGWAVSLAQFWETLQDVVRRRSPASVGLLAADFMVAACCVQCTKILCSAKKYRLFSAVGERSSAPLRRHDVIDTFSLAALIQSNIDLLDQFASFVPQVDQIVRLLLLFRLSSCLSSPKSQSRRRALTNNPTLPGQRTQVHRPRLPRRPDPQQGRDAIAAGNGPGERRAAPRTPLHTGDRPGGSAPGRGHAAAADGGGVGAVVQRKGAPDHVRPRRGLHGEAGRDEGRPAGHPLLPRAGPRVRQDLVAAYPALLLDAPPGRERISDAHPVEYEPADTELGADPPEHRLLSAAAAADNGGSGELPTPRVLSAESGAASVTTTHDAGF</sequence>
<dbReference type="GO" id="GO:0003677">
    <property type="term" value="F:DNA binding"/>
    <property type="evidence" value="ECO:0007669"/>
    <property type="project" value="InterPro"/>
</dbReference>
<feature type="compositionally biased region" description="Polar residues" evidence="6">
    <location>
        <begin position="1"/>
        <end position="29"/>
    </location>
</feature>
<keyword evidence="4" id="KW-0804">Transcription</keyword>
<dbReference type="PANTHER" id="PTHR47338">
    <property type="entry name" value="ZN(II)2CYS6 TRANSCRIPTION FACTOR (EUROFUNG)-RELATED"/>
    <property type="match status" value="1"/>
</dbReference>